<name>A0A0F5FKC9_9HYPH</name>
<feature type="signal peptide" evidence="1">
    <location>
        <begin position="1"/>
        <end position="24"/>
    </location>
</feature>
<comment type="caution">
    <text evidence="2">The sequence shown here is derived from an EMBL/GenBank/DDBJ whole genome shotgun (WGS) entry which is preliminary data.</text>
</comment>
<proteinExistence type="predicted"/>
<evidence type="ECO:0000256" key="1">
    <source>
        <dbReference type="SAM" id="SignalP"/>
    </source>
</evidence>
<dbReference type="STRING" id="429727.VE26_00790"/>
<organism evidence="2 3">
    <name type="scientific">Devosia chinhatensis</name>
    <dbReference type="NCBI Taxonomy" id="429727"/>
    <lineage>
        <taxon>Bacteria</taxon>
        <taxon>Pseudomonadati</taxon>
        <taxon>Pseudomonadota</taxon>
        <taxon>Alphaproteobacteria</taxon>
        <taxon>Hyphomicrobiales</taxon>
        <taxon>Devosiaceae</taxon>
        <taxon>Devosia</taxon>
    </lineage>
</organism>
<dbReference type="AlphaFoldDB" id="A0A0F5FKC9"/>
<gene>
    <name evidence="2" type="ORF">VE26_00790</name>
</gene>
<keyword evidence="3" id="KW-1185">Reference proteome</keyword>
<feature type="chain" id="PRO_5002486460" evidence="1">
    <location>
        <begin position="25"/>
        <end position="114"/>
    </location>
</feature>
<protein>
    <submittedName>
        <fullName evidence="2">Uncharacterized protein</fullName>
    </submittedName>
</protein>
<accession>A0A0F5FKC9</accession>
<dbReference type="PATRIC" id="fig|429727.3.peg.175"/>
<sequence>MTMRQAFSACLFVLLLTGPTVADADPGSRQLRVGQTNIFCVQAPCPWRGIAPAEGDRSTPSALLWSDQNLPAVKASNADARRISEAWHADRCLLVDGQMIGATLVVDAILGACP</sequence>
<dbReference type="EMBL" id="JZEY01000054">
    <property type="protein sequence ID" value="KKB08662.1"/>
    <property type="molecule type" value="Genomic_DNA"/>
</dbReference>
<evidence type="ECO:0000313" key="3">
    <source>
        <dbReference type="Proteomes" id="UP000033649"/>
    </source>
</evidence>
<keyword evidence="1" id="KW-0732">Signal</keyword>
<reference evidence="2 3" key="1">
    <citation type="submission" date="2015-03" db="EMBL/GenBank/DDBJ databases">
        <authorList>
            <person name="Hassan Y."/>
            <person name="Lepp D."/>
            <person name="Li X.-Z."/>
            <person name="Zhou T."/>
        </authorList>
    </citation>
    <scope>NUCLEOTIDE SEQUENCE [LARGE SCALE GENOMIC DNA]</scope>
    <source>
        <strain evidence="2 3">IPL18</strain>
    </source>
</reference>
<dbReference type="Proteomes" id="UP000033649">
    <property type="component" value="Unassembled WGS sequence"/>
</dbReference>
<evidence type="ECO:0000313" key="2">
    <source>
        <dbReference type="EMBL" id="KKB08662.1"/>
    </source>
</evidence>